<organism evidence="1 2">
    <name type="scientific">Photobacterium kishitanii</name>
    <dbReference type="NCBI Taxonomy" id="318456"/>
    <lineage>
        <taxon>Bacteria</taxon>
        <taxon>Pseudomonadati</taxon>
        <taxon>Pseudomonadota</taxon>
        <taxon>Gammaproteobacteria</taxon>
        <taxon>Vibrionales</taxon>
        <taxon>Vibrionaceae</taxon>
        <taxon>Photobacterium</taxon>
    </lineage>
</organism>
<sequence>MTDTHWMFDDLPIGSIERFVEGCWSLSILRFHVEADKITSTIKGRIDDHNNTKNISVLEFDLDTLVHTYRTDVSLNIYLDTKKPPQGTII</sequence>
<protein>
    <submittedName>
        <fullName evidence="1">Uncharacterized protein</fullName>
    </submittedName>
</protein>
<proteinExistence type="predicted"/>
<accession>A0AAX0YXF7</accession>
<dbReference type="RefSeq" id="WP_045043450.1">
    <property type="nucleotide sequence ID" value="NZ_JZTB01000022.1"/>
</dbReference>
<dbReference type="EMBL" id="PYOZ01000006">
    <property type="protein sequence ID" value="PSX44869.1"/>
    <property type="molecule type" value="Genomic_DNA"/>
</dbReference>
<comment type="caution">
    <text evidence="1">The sequence shown here is derived from an EMBL/GenBank/DDBJ whole genome shotgun (WGS) entry which is preliminary data.</text>
</comment>
<evidence type="ECO:0000313" key="1">
    <source>
        <dbReference type="EMBL" id="PSX44869.1"/>
    </source>
</evidence>
<dbReference type="Proteomes" id="UP000240728">
    <property type="component" value="Unassembled WGS sequence"/>
</dbReference>
<gene>
    <name evidence="1" type="ORF">C0W53_12380</name>
</gene>
<dbReference type="AlphaFoldDB" id="A0AAX0YXF7"/>
<evidence type="ECO:0000313" key="2">
    <source>
        <dbReference type="Proteomes" id="UP000240728"/>
    </source>
</evidence>
<reference evidence="1 2" key="1">
    <citation type="submission" date="2018-01" db="EMBL/GenBank/DDBJ databases">
        <title>Whole genome sequencing of Histamine producing bacteria.</title>
        <authorList>
            <person name="Butler K."/>
        </authorList>
    </citation>
    <scope>NUCLEOTIDE SEQUENCE [LARGE SCALE GENOMIC DNA]</scope>
    <source>
        <strain evidence="1 2">A1-4</strain>
    </source>
</reference>
<name>A0AAX0YXF7_9GAMM</name>
<keyword evidence="2" id="KW-1185">Reference proteome</keyword>